<dbReference type="GO" id="GO:0005576">
    <property type="term" value="C:extracellular region"/>
    <property type="evidence" value="ECO:0007669"/>
    <property type="project" value="UniProtKB-SubCell"/>
</dbReference>
<dbReference type="PANTHER" id="PTHR12824">
    <property type="entry name" value="GROUP XII SECRETORY PHOSPHOLIPASE A2 FAMILY MEMBER"/>
    <property type="match status" value="1"/>
</dbReference>
<dbReference type="GO" id="GO:0016042">
    <property type="term" value="P:lipid catabolic process"/>
    <property type="evidence" value="ECO:0007669"/>
    <property type="project" value="InterPro"/>
</dbReference>
<protein>
    <submittedName>
        <fullName evidence="3">Uncharacterized protein</fullName>
    </submittedName>
</protein>
<name>A0A1B0D6Y2_PHLPP</name>
<comment type="subcellular location">
    <subcellularLocation>
        <location evidence="1">Secreted</location>
    </subcellularLocation>
</comment>
<proteinExistence type="predicted"/>
<dbReference type="GO" id="GO:0006644">
    <property type="term" value="P:phospholipid metabolic process"/>
    <property type="evidence" value="ECO:0007669"/>
    <property type="project" value="InterPro"/>
</dbReference>
<dbReference type="GO" id="GO:0005509">
    <property type="term" value="F:calcium ion binding"/>
    <property type="evidence" value="ECO:0007669"/>
    <property type="project" value="InterPro"/>
</dbReference>
<dbReference type="Pfam" id="PF06951">
    <property type="entry name" value="PLA2G12"/>
    <property type="match status" value="1"/>
</dbReference>
<dbReference type="Gene3D" id="1.20.90.10">
    <property type="entry name" value="Phospholipase A2 domain"/>
    <property type="match status" value="1"/>
</dbReference>
<dbReference type="InterPro" id="IPR036444">
    <property type="entry name" value="PLipase_A2_dom_sf"/>
</dbReference>
<dbReference type="EnsemblMetazoa" id="PPAI003305-RA">
    <property type="protein sequence ID" value="PPAI003305-PA"/>
    <property type="gene ID" value="PPAI003305"/>
</dbReference>
<reference evidence="3" key="1">
    <citation type="submission" date="2022-08" db="UniProtKB">
        <authorList>
            <consortium name="EnsemblMetazoa"/>
        </authorList>
    </citation>
    <scope>IDENTIFICATION</scope>
    <source>
        <strain evidence="3">Israel</strain>
    </source>
</reference>
<dbReference type="GO" id="GO:0050482">
    <property type="term" value="P:arachidonate secretion"/>
    <property type="evidence" value="ECO:0007669"/>
    <property type="project" value="InterPro"/>
</dbReference>
<dbReference type="InterPro" id="IPR010711">
    <property type="entry name" value="PLA2G12"/>
</dbReference>
<dbReference type="AlphaFoldDB" id="A0A1B0D6Y2"/>
<dbReference type="VEuPathDB" id="VectorBase:PPAPM1_009683"/>
<dbReference type="VEuPathDB" id="VectorBase:PPAI003305"/>
<accession>A0A1B0D6Y2</accession>
<evidence type="ECO:0000256" key="1">
    <source>
        <dbReference type="ARBA" id="ARBA00004613"/>
    </source>
</evidence>
<keyword evidence="2" id="KW-0964">Secreted</keyword>
<dbReference type="GO" id="GO:0004623">
    <property type="term" value="F:phospholipase A2 activity"/>
    <property type="evidence" value="ECO:0007669"/>
    <property type="project" value="InterPro"/>
</dbReference>
<evidence type="ECO:0000313" key="4">
    <source>
        <dbReference type="Proteomes" id="UP000092462"/>
    </source>
</evidence>
<dbReference type="SUPFAM" id="SSF48619">
    <property type="entry name" value="Phospholipase A2, PLA2"/>
    <property type="match status" value="1"/>
</dbReference>
<evidence type="ECO:0000256" key="2">
    <source>
        <dbReference type="ARBA" id="ARBA00022525"/>
    </source>
</evidence>
<evidence type="ECO:0000313" key="3">
    <source>
        <dbReference type="EnsemblMetazoa" id="PPAI003305-PA"/>
    </source>
</evidence>
<keyword evidence="4" id="KW-1185">Reference proteome</keyword>
<dbReference type="EMBL" id="AJVK01003776">
    <property type="status" value="NOT_ANNOTATED_CDS"/>
    <property type="molecule type" value="Genomic_DNA"/>
</dbReference>
<dbReference type="Proteomes" id="UP000092462">
    <property type="component" value="Unassembled WGS sequence"/>
</dbReference>
<dbReference type="PANTHER" id="PTHR12824:SF8">
    <property type="entry name" value="GXIVSPLA2, ISOFORM A"/>
    <property type="match status" value="1"/>
</dbReference>
<organism evidence="3 4">
    <name type="scientific">Phlebotomus papatasi</name>
    <name type="common">Sandfly</name>
    <dbReference type="NCBI Taxonomy" id="29031"/>
    <lineage>
        <taxon>Eukaryota</taxon>
        <taxon>Metazoa</taxon>
        <taxon>Ecdysozoa</taxon>
        <taxon>Arthropoda</taxon>
        <taxon>Hexapoda</taxon>
        <taxon>Insecta</taxon>
        <taxon>Pterygota</taxon>
        <taxon>Neoptera</taxon>
        <taxon>Endopterygota</taxon>
        <taxon>Diptera</taxon>
        <taxon>Nematocera</taxon>
        <taxon>Psychodoidea</taxon>
        <taxon>Psychodidae</taxon>
        <taxon>Phlebotomus</taxon>
        <taxon>Phlebotomus</taxon>
    </lineage>
</organism>
<dbReference type="PROSITE" id="PS00118">
    <property type="entry name" value="PA2_HIS"/>
    <property type="match status" value="1"/>
</dbReference>
<sequence>MHISYMRIAIYVLTFVTYVYSGYGSNVISTLRDAIIAAEAVFGDVFKNLIVVARKFRNVHEVFDAAVEDSCVFRCPGDVPGHRNKFYTPTSNGCGALGMKISTEYLPAVEMEKCCDAHDICYDTCNADKELCDIEFKRCLFKHCETYEATTIVGDLAVKGCKAAAKMLFSGTVTLGCKSYLDAQQRSCYCPEQIDHGGWKSKKKYYN</sequence>
<dbReference type="InterPro" id="IPR033113">
    <property type="entry name" value="PLA2_histidine"/>
</dbReference>